<protein>
    <recommendedName>
        <fullName evidence="5">DUF4878 domain-containing protein</fullName>
    </recommendedName>
</protein>
<sequence length="177" mass="20182">MAQEPGTRKPSTQPLPTLPEPLAPRTEPRQPLPRWWRWALLAAGLLLAGGVALLLMRVNDPSKDARPIEVVKGFVSAIEAKNADAMLQFVEPTIARREISPELRSYVEYLREVRFNNPRYELLDNDGEQAHVRWTTSMHYVLDLGDEQKTGDRPIDTTFTLTKFEGTWYLTDATLPR</sequence>
<keyword evidence="2" id="KW-0472">Membrane</keyword>
<comment type="caution">
    <text evidence="3">The sequence shown here is derived from an EMBL/GenBank/DDBJ whole genome shotgun (WGS) entry which is preliminary data.</text>
</comment>
<evidence type="ECO:0000313" key="4">
    <source>
        <dbReference type="Proteomes" id="UP000050509"/>
    </source>
</evidence>
<name>A0A0P9HAR1_9CHLR</name>
<dbReference type="Proteomes" id="UP000050509">
    <property type="component" value="Unassembled WGS sequence"/>
</dbReference>
<evidence type="ECO:0008006" key="5">
    <source>
        <dbReference type="Google" id="ProtNLM"/>
    </source>
</evidence>
<dbReference type="AlphaFoldDB" id="A0A0P9HAR1"/>
<feature type="transmembrane region" description="Helical" evidence="2">
    <location>
        <begin position="35"/>
        <end position="56"/>
    </location>
</feature>
<keyword evidence="2" id="KW-0812">Transmembrane</keyword>
<dbReference type="InterPro" id="IPR032710">
    <property type="entry name" value="NTF2-like_dom_sf"/>
</dbReference>
<dbReference type="SUPFAM" id="SSF54427">
    <property type="entry name" value="NTF2-like"/>
    <property type="match status" value="1"/>
</dbReference>
<dbReference type="EMBL" id="LJCR01000896">
    <property type="protein sequence ID" value="KPV51478.1"/>
    <property type="molecule type" value="Genomic_DNA"/>
</dbReference>
<evidence type="ECO:0000256" key="1">
    <source>
        <dbReference type="SAM" id="MobiDB-lite"/>
    </source>
</evidence>
<accession>A0A0P9HAR1</accession>
<gene>
    <name evidence="3" type="ORF">SE17_20945</name>
</gene>
<keyword evidence="4" id="KW-1185">Reference proteome</keyword>
<reference evidence="3 4" key="1">
    <citation type="submission" date="2015-09" db="EMBL/GenBank/DDBJ databases">
        <title>Draft genome sequence of Kouleothrix aurantiaca JCM 19913.</title>
        <authorList>
            <person name="Hemp J."/>
        </authorList>
    </citation>
    <scope>NUCLEOTIDE SEQUENCE [LARGE SCALE GENOMIC DNA]</scope>
    <source>
        <strain evidence="3 4">COM-B</strain>
    </source>
</reference>
<evidence type="ECO:0000256" key="2">
    <source>
        <dbReference type="SAM" id="Phobius"/>
    </source>
</evidence>
<keyword evidence="2" id="KW-1133">Transmembrane helix</keyword>
<organism evidence="3 4">
    <name type="scientific">Kouleothrix aurantiaca</name>
    <dbReference type="NCBI Taxonomy" id="186479"/>
    <lineage>
        <taxon>Bacteria</taxon>
        <taxon>Bacillati</taxon>
        <taxon>Chloroflexota</taxon>
        <taxon>Chloroflexia</taxon>
        <taxon>Chloroflexales</taxon>
        <taxon>Roseiflexineae</taxon>
        <taxon>Roseiflexaceae</taxon>
        <taxon>Kouleothrix</taxon>
    </lineage>
</organism>
<proteinExistence type="predicted"/>
<feature type="region of interest" description="Disordered" evidence="1">
    <location>
        <begin position="1"/>
        <end position="29"/>
    </location>
</feature>
<evidence type="ECO:0000313" key="3">
    <source>
        <dbReference type="EMBL" id="KPV51478.1"/>
    </source>
</evidence>